<evidence type="ECO:0000313" key="1">
    <source>
        <dbReference type="Proteomes" id="UP000887578"/>
    </source>
</evidence>
<protein>
    <submittedName>
        <fullName evidence="2">BTB domain-containing protein</fullName>
    </submittedName>
</protein>
<keyword evidence="1" id="KW-1185">Reference proteome</keyword>
<reference evidence="2" key="1">
    <citation type="submission" date="2022-11" db="UniProtKB">
        <authorList>
            <consortium name="WormBaseParasite"/>
        </authorList>
    </citation>
    <scope>IDENTIFICATION</scope>
</reference>
<proteinExistence type="predicted"/>
<evidence type="ECO:0000313" key="2">
    <source>
        <dbReference type="WBParaSite" id="PDA_v2.g18478.t1"/>
    </source>
</evidence>
<accession>A0A914PQU8</accession>
<dbReference type="WBParaSite" id="PDA_v2.g18478.t1">
    <property type="protein sequence ID" value="PDA_v2.g18478.t1"/>
    <property type="gene ID" value="PDA_v2.g18478"/>
</dbReference>
<sequence length="151" mass="17390">MTSLTFSNFLSYRAFSNPAYKLLPPEILTLRIKAFYFIDIEAANAPKEPLKGQSVVTLIVGDKQIQNVSALPLKKCSKVFFEKLEVPTVTHLHFGNLDPVYVEIILAYIFGKDSFNEFLKHNPNDKKLQEYAEKFQIDELMMLLTRRHVHA</sequence>
<dbReference type="Proteomes" id="UP000887578">
    <property type="component" value="Unplaced"/>
</dbReference>
<name>A0A914PQU8_9BILA</name>
<dbReference type="AlphaFoldDB" id="A0A914PQU8"/>
<organism evidence="1 2">
    <name type="scientific">Panagrolaimus davidi</name>
    <dbReference type="NCBI Taxonomy" id="227884"/>
    <lineage>
        <taxon>Eukaryota</taxon>
        <taxon>Metazoa</taxon>
        <taxon>Ecdysozoa</taxon>
        <taxon>Nematoda</taxon>
        <taxon>Chromadorea</taxon>
        <taxon>Rhabditida</taxon>
        <taxon>Tylenchina</taxon>
        <taxon>Panagrolaimomorpha</taxon>
        <taxon>Panagrolaimoidea</taxon>
        <taxon>Panagrolaimidae</taxon>
        <taxon>Panagrolaimus</taxon>
    </lineage>
</organism>